<reference evidence="1" key="1">
    <citation type="submission" date="2014-03" db="EMBL/GenBank/DDBJ databases">
        <authorList>
            <person name="Genoscope - CEA"/>
        </authorList>
    </citation>
    <scope>NUCLEOTIDE SEQUENCE [LARGE SCALE GENOMIC DNA]</scope>
    <source>
        <strain evidence="1">CF27</strain>
    </source>
</reference>
<evidence type="ECO:0000313" key="2">
    <source>
        <dbReference type="EMBL" id="SMH65817.1"/>
    </source>
</evidence>
<sequence>MLLSLGLAALPRGRTIHGGMGARKGFFASGDAAPVQVAGLAAGVGTGGGVAVLASSP</sequence>
<name>A0A060US19_9PROT</name>
<evidence type="ECO:0000313" key="1">
    <source>
        <dbReference type="EMBL" id="CDQ11096.1"/>
    </source>
</evidence>
<dbReference type="AlphaFoldDB" id="A0A060US19"/>
<protein>
    <submittedName>
        <fullName evidence="1">Uncharacterized protein</fullName>
    </submittedName>
</protein>
<dbReference type="EMBL" id="LT841305">
    <property type="protein sequence ID" value="SMH65817.1"/>
    <property type="molecule type" value="Genomic_DNA"/>
</dbReference>
<keyword evidence="3" id="KW-1185">Reference proteome</keyword>
<gene>
    <name evidence="2" type="ORF">AFERRI_20606</name>
    <name evidence="1" type="ORF">AFERRI_500027</name>
</gene>
<organism evidence="1">
    <name type="scientific">Acidithiobacillus ferrivorans</name>
    <dbReference type="NCBI Taxonomy" id="160808"/>
    <lineage>
        <taxon>Bacteria</taxon>
        <taxon>Pseudomonadati</taxon>
        <taxon>Pseudomonadota</taxon>
        <taxon>Acidithiobacillia</taxon>
        <taxon>Acidithiobacillales</taxon>
        <taxon>Acidithiobacillaceae</taxon>
        <taxon>Acidithiobacillus</taxon>
    </lineage>
</organism>
<dbReference type="Proteomes" id="UP000193925">
    <property type="component" value="Chromosome AFERRI"/>
</dbReference>
<dbReference type="EMBL" id="CCCS020000046">
    <property type="protein sequence ID" value="CDQ11096.1"/>
    <property type="molecule type" value="Genomic_DNA"/>
</dbReference>
<accession>A0A060US19</accession>
<reference evidence="1" key="2">
    <citation type="submission" date="2014-07" db="EMBL/GenBank/DDBJ databases">
        <title>Initial genome analysis of the psychrotolerant acidophile Acidithiobacillus ferrivorans CF27: insights into iron and sulfur oxidation pathways and into biofilm formation.</title>
        <authorList>
            <person name="Talla E."/>
            <person name="Hedrich S."/>
            <person name="Mangenot S."/>
            <person name="Ji B."/>
            <person name="Johnson D.B."/>
            <person name="Barbe V."/>
            <person name="Bonnefoy V."/>
        </authorList>
    </citation>
    <scope>NUCLEOTIDE SEQUENCE [LARGE SCALE GENOMIC DNA]</scope>
    <source>
        <strain evidence="1">CF27</strain>
    </source>
</reference>
<proteinExistence type="predicted"/>
<evidence type="ECO:0000313" key="3">
    <source>
        <dbReference type="Proteomes" id="UP000193925"/>
    </source>
</evidence>
<reference evidence="2 3" key="3">
    <citation type="submission" date="2017-03" db="EMBL/GenBank/DDBJ databases">
        <authorList>
            <person name="Regsiter A."/>
            <person name="William W."/>
        </authorList>
    </citation>
    <scope>NUCLEOTIDE SEQUENCE [LARGE SCALE GENOMIC DNA]</scope>
    <source>
        <strain evidence="2">PRJEB5721</strain>
    </source>
</reference>